<sequence length="135" mass="14827">MPDLSARFARLTDDFVVYPVDLERNPPTACHRTASPGSRSGACEVAGVRPPTTEELESWAGRGHVVRASETDLIGTCFAESAVLDCWDESAEAEHQAFAELTDLLGRIEAIDPAAIADGDHERQFWPGVLDRWLY</sequence>
<dbReference type="RefSeq" id="WP_184995902.1">
    <property type="nucleotide sequence ID" value="NZ_BOMK01000003.1"/>
</dbReference>
<name>A0A7W7I1Y5_9ACTN</name>
<evidence type="ECO:0000313" key="2">
    <source>
        <dbReference type="Proteomes" id="UP000578112"/>
    </source>
</evidence>
<keyword evidence="2" id="KW-1185">Reference proteome</keyword>
<comment type="caution">
    <text evidence="1">The sequence shown here is derived from an EMBL/GenBank/DDBJ whole genome shotgun (WGS) entry which is preliminary data.</text>
</comment>
<dbReference type="AlphaFoldDB" id="A0A7W7I1Y5"/>
<gene>
    <name evidence="1" type="ORF">BJ971_005302</name>
</gene>
<organism evidence="1 2">
    <name type="scientific">Actinoplanes digitatis</name>
    <dbReference type="NCBI Taxonomy" id="1868"/>
    <lineage>
        <taxon>Bacteria</taxon>
        <taxon>Bacillati</taxon>
        <taxon>Actinomycetota</taxon>
        <taxon>Actinomycetes</taxon>
        <taxon>Micromonosporales</taxon>
        <taxon>Micromonosporaceae</taxon>
        <taxon>Actinoplanes</taxon>
    </lineage>
</organism>
<reference evidence="1 2" key="1">
    <citation type="submission" date="2020-08" db="EMBL/GenBank/DDBJ databases">
        <title>Sequencing the genomes of 1000 actinobacteria strains.</title>
        <authorList>
            <person name="Klenk H.-P."/>
        </authorList>
    </citation>
    <scope>NUCLEOTIDE SEQUENCE [LARGE SCALE GENOMIC DNA]</scope>
    <source>
        <strain evidence="1 2">DSM 43149</strain>
    </source>
</reference>
<evidence type="ECO:0000313" key="1">
    <source>
        <dbReference type="EMBL" id="MBB4764746.1"/>
    </source>
</evidence>
<accession>A0A7W7I1Y5</accession>
<protein>
    <recommendedName>
        <fullName evidence="3">SUKH-4 immunity protein of toxin-antitoxin system</fullName>
    </recommendedName>
</protein>
<proteinExistence type="predicted"/>
<dbReference type="EMBL" id="JACHNH010000001">
    <property type="protein sequence ID" value="MBB4764746.1"/>
    <property type="molecule type" value="Genomic_DNA"/>
</dbReference>
<evidence type="ECO:0008006" key="3">
    <source>
        <dbReference type="Google" id="ProtNLM"/>
    </source>
</evidence>
<dbReference type="Proteomes" id="UP000578112">
    <property type="component" value="Unassembled WGS sequence"/>
</dbReference>